<feature type="domain" description="GWxTD" evidence="2">
    <location>
        <begin position="249"/>
        <end position="419"/>
    </location>
</feature>
<organism evidence="3 4">
    <name type="scientific">Cryomorpha ignava</name>
    <dbReference type="NCBI Taxonomy" id="101383"/>
    <lineage>
        <taxon>Bacteria</taxon>
        <taxon>Pseudomonadati</taxon>
        <taxon>Bacteroidota</taxon>
        <taxon>Flavobacteriia</taxon>
        <taxon>Flavobacteriales</taxon>
        <taxon>Cryomorphaceae</taxon>
        <taxon>Cryomorpha</taxon>
    </lineage>
</organism>
<feature type="chain" id="PRO_5029803969" evidence="1">
    <location>
        <begin position="34"/>
        <end position="424"/>
    </location>
</feature>
<dbReference type="RefSeq" id="WP_163284763.1">
    <property type="nucleotide sequence ID" value="NZ_JAAGVY010000011.1"/>
</dbReference>
<keyword evidence="4" id="KW-1185">Reference proteome</keyword>
<reference evidence="3 4" key="1">
    <citation type="submission" date="2020-02" db="EMBL/GenBank/DDBJ databases">
        <title>Out from the shadows clarifying the taxonomy of the family Cryomorphaceae and related taxa by utilizing the GTDB taxonomic framework.</title>
        <authorList>
            <person name="Bowman J.P."/>
        </authorList>
    </citation>
    <scope>NUCLEOTIDE SEQUENCE [LARGE SCALE GENOMIC DNA]</scope>
    <source>
        <strain evidence="3 4">QSSC 1-22</strain>
    </source>
</reference>
<keyword evidence="1" id="KW-0732">Signal</keyword>
<dbReference type="InterPro" id="IPR030959">
    <property type="entry name" value="GWxTD_dom"/>
</dbReference>
<dbReference type="AlphaFoldDB" id="A0A7K3WPR3"/>
<gene>
    <name evidence="3" type="ORF">G3O08_08215</name>
</gene>
<sequence length="424" mass="48961">MKNNRSMTCSKPIKYFFTLVALSVLVGCGTKKAATDSSVPSAYQEDGTRIEVKYELFHYKPDSSRLYVKVNTEHLLYARRGDAPSEAAVVVEITPADQDIPAKSIRILDDDKAKAPKMLIASTNLYIPSGKNTELNITLTDENRSRSQKIKLIADKTDLSNRQNFLITKDNKDVPLFTDRVKPYTNYFLHTNEAITDKILVRVYNREFPMPPPPFVLYEPPSFDYTADSVATIPVNNARPIQIKTGRTGFYHFHEDDENKKGLTIFVSDSGFPDVKTVEDLLSPLRYLMGGREYQNIIDAPDRKLELENTWIGWAGSRDRARKTIKTYYRRVENANSYFSSHVEGWKSDRGIIYIVYGKPNKVYRTEQVETWIYGEESNPLSVTFHFIKVINPFTDNDYRLNREELYKPSWYRSVNAWRDGRIY</sequence>
<evidence type="ECO:0000259" key="2">
    <source>
        <dbReference type="Pfam" id="PF20094"/>
    </source>
</evidence>
<dbReference type="NCBIfam" id="TIGR04514">
    <property type="entry name" value="GWxTD_dom"/>
    <property type="match status" value="1"/>
</dbReference>
<feature type="signal peptide" evidence="1">
    <location>
        <begin position="1"/>
        <end position="33"/>
    </location>
</feature>
<dbReference type="Pfam" id="PF20094">
    <property type="entry name" value="GWxTD_dom"/>
    <property type="match status" value="1"/>
</dbReference>
<dbReference type="Proteomes" id="UP000486602">
    <property type="component" value="Unassembled WGS sequence"/>
</dbReference>
<protein>
    <submittedName>
        <fullName evidence="3">GWxTD domain-containing protein</fullName>
    </submittedName>
</protein>
<dbReference type="EMBL" id="JAAGVY010000011">
    <property type="protein sequence ID" value="NEN23484.1"/>
    <property type="molecule type" value="Genomic_DNA"/>
</dbReference>
<proteinExistence type="predicted"/>
<evidence type="ECO:0000313" key="3">
    <source>
        <dbReference type="EMBL" id="NEN23484.1"/>
    </source>
</evidence>
<evidence type="ECO:0000256" key="1">
    <source>
        <dbReference type="SAM" id="SignalP"/>
    </source>
</evidence>
<evidence type="ECO:0000313" key="4">
    <source>
        <dbReference type="Proteomes" id="UP000486602"/>
    </source>
</evidence>
<comment type="caution">
    <text evidence="3">The sequence shown here is derived from an EMBL/GenBank/DDBJ whole genome shotgun (WGS) entry which is preliminary data.</text>
</comment>
<name>A0A7K3WPR3_9FLAO</name>
<dbReference type="PROSITE" id="PS51257">
    <property type="entry name" value="PROKAR_LIPOPROTEIN"/>
    <property type="match status" value="1"/>
</dbReference>
<accession>A0A7K3WPR3</accession>